<dbReference type="AlphaFoldDB" id="A0A1H3LDD0"/>
<evidence type="ECO:0000313" key="2">
    <source>
        <dbReference type="EMBL" id="SDY62412.1"/>
    </source>
</evidence>
<organism evidence="2 3">
    <name type="scientific">Acinetobacter kyonggiensis</name>
    <dbReference type="NCBI Taxonomy" id="595670"/>
    <lineage>
        <taxon>Bacteria</taxon>
        <taxon>Pseudomonadati</taxon>
        <taxon>Pseudomonadota</taxon>
        <taxon>Gammaproteobacteria</taxon>
        <taxon>Moraxellales</taxon>
        <taxon>Moraxellaceae</taxon>
        <taxon>Acinetobacter</taxon>
    </lineage>
</organism>
<dbReference type="Proteomes" id="UP000199035">
    <property type="component" value="Unassembled WGS sequence"/>
</dbReference>
<sequence>MMKKLAALVFGSLLVTGCATTQNIENVSTVGLLICKPNELCPIVTVSWNESHKDLLKLRMSLNSTKTQYDIQKVIFENGQQSYSFSPVSKTEQDFVLGNYRSRNSIITPVNLMNNLRGSDQILMNIYTDKGVISRYVYKDGQEALIYKEFKSVYK</sequence>
<reference evidence="3" key="1">
    <citation type="submission" date="2016-10" db="EMBL/GenBank/DDBJ databases">
        <authorList>
            <person name="Varghese N."/>
            <person name="Submissions S."/>
        </authorList>
    </citation>
    <scope>NUCLEOTIDE SEQUENCE [LARGE SCALE GENOMIC DNA]</scope>
    <source>
        <strain evidence="3">ANC 5109</strain>
    </source>
</reference>
<proteinExistence type="predicted"/>
<keyword evidence="1" id="KW-0732">Signal</keyword>
<dbReference type="STRING" id="595670.SAMN05421643_11726"/>
<name>A0A1H3LDD0_9GAMM</name>
<keyword evidence="3" id="KW-1185">Reference proteome</keyword>
<evidence type="ECO:0000313" key="3">
    <source>
        <dbReference type="Proteomes" id="UP000199035"/>
    </source>
</evidence>
<feature type="signal peptide" evidence="1">
    <location>
        <begin position="1"/>
        <end position="21"/>
    </location>
</feature>
<evidence type="ECO:0008006" key="4">
    <source>
        <dbReference type="Google" id="ProtNLM"/>
    </source>
</evidence>
<evidence type="ECO:0000256" key="1">
    <source>
        <dbReference type="SAM" id="SignalP"/>
    </source>
</evidence>
<accession>A0A1H3LDD0</accession>
<dbReference type="PROSITE" id="PS51257">
    <property type="entry name" value="PROKAR_LIPOPROTEIN"/>
    <property type="match status" value="1"/>
</dbReference>
<dbReference type="RefSeq" id="WP_092691378.1">
    <property type="nucleotide sequence ID" value="NZ_FNPK01000017.1"/>
</dbReference>
<protein>
    <recommendedName>
        <fullName evidence="4">Lipoprotein</fullName>
    </recommendedName>
</protein>
<gene>
    <name evidence="2" type="ORF">SAMN05421643_11726</name>
</gene>
<dbReference type="EMBL" id="FNPK01000017">
    <property type="protein sequence ID" value="SDY62412.1"/>
    <property type="molecule type" value="Genomic_DNA"/>
</dbReference>
<feature type="chain" id="PRO_5011696587" description="Lipoprotein" evidence="1">
    <location>
        <begin position="22"/>
        <end position="155"/>
    </location>
</feature>